<dbReference type="GO" id="GO:0003964">
    <property type="term" value="F:RNA-directed DNA polymerase activity"/>
    <property type="evidence" value="ECO:0007669"/>
    <property type="project" value="UniProtKB-KW"/>
</dbReference>
<keyword evidence="2" id="KW-0808">Transferase</keyword>
<name>A0A0X3PL94_SCHSO</name>
<dbReference type="InterPro" id="IPR000477">
    <property type="entry name" value="RT_dom"/>
</dbReference>
<dbReference type="CDD" id="cd01650">
    <property type="entry name" value="RT_nLTR_like"/>
    <property type="match status" value="1"/>
</dbReference>
<gene>
    <name evidence="2" type="primary">RTXE</name>
    <name evidence="2" type="ORF">TR88672</name>
</gene>
<proteinExistence type="predicted"/>
<protein>
    <submittedName>
        <fullName evidence="2">Putative RNA-directed DNA polymerase from transposon X-element</fullName>
    </submittedName>
</protein>
<dbReference type="EMBL" id="GEEE01011145">
    <property type="protein sequence ID" value="JAP52080.1"/>
    <property type="molecule type" value="Transcribed_RNA"/>
</dbReference>
<dbReference type="PROSITE" id="PS50878">
    <property type="entry name" value="RT_POL"/>
    <property type="match status" value="1"/>
</dbReference>
<sequence>MKTNRKPGPQLMIDDAGQVITDDNQIANLFNKYFSANYSVEEEPIPHPTEMTTFTFNEICFSEETVKKAIRQLSNSTSYGTDKIPPCILKHMIYAPILLSSLFSLLQSNSMYPEIWKYSSITPIFKNGNRSDTQSYRGVHRTAVIAKILEKIISKQMLNYLTNANLIPSSQHAFLPKKSCQSCHLTFLEFVSSNRDDGNTVATIYFDLKKAFDKVPHQRLLVKLKSHGIGSPLLDFLKSYLQNRYQVVQIRNVVSEPSHISSGVLQGTILGPLLFLIYIHDLSSISTSAKTFLYADDLKLAYAYNQHTVASMHRTIENDLKKLSEWSTLWQMPFSPSKCHLLIFGSQKLPPIFFNNQEITETTSIKDLGLSYTNTLDLSPHVKQISPKATRLCGFICKNFSSPALKTRLYKMYVLPLLDYCSIFFGIMPSDGRKKLEAIQRCFTRSLSKCDAFQGSYMELYDRYGLQPVWIRRLKNGLTFLFKITHDQDILRMNLLTNQNGPRDTRNSENIIKIPKFKKAQRSNFYSIRYATIWNALPNSIRNSRTIREFKIKIKQYMLNNSTHLFLNKIGHFSTQFFNIEFGPKGL</sequence>
<evidence type="ECO:0000313" key="2">
    <source>
        <dbReference type="EMBL" id="JAP52080.1"/>
    </source>
</evidence>
<dbReference type="Pfam" id="PF00078">
    <property type="entry name" value="RVT_1"/>
    <property type="match status" value="1"/>
</dbReference>
<feature type="domain" description="Reverse transcriptase" evidence="1">
    <location>
        <begin position="105"/>
        <end position="372"/>
    </location>
</feature>
<dbReference type="PANTHER" id="PTHR33332">
    <property type="entry name" value="REVERSE TRANSCRIPTASE DOMAIN-CONTAINING PROTEIN"/>
    <property type="match status" value="1"/>
</dbReference>
<keyword evidence="2" id="KW-0695">RNA-directed DNA polymerase</keyword>
<keyword evidence="2" id="KW-0548">Nucleotidyltransferase</keyword>
<reference evidence="2" key="1">
    <citation type="submission" date="2016-01" db="EMBL/GenBank/DDBJ databases">
        <title>Reference transcriptome for the parasite Schistocephalus solidus: insights into the molecular evolution of parasitism.</title>
        <authorList>
            <person name="Hebert F.O."/>
            <person name="Grambauer S."/>
            <person name="Barber I."/>
            <person name="Landry C.R."/>
            <person name="Aubin-Horth N."/>
        </authorList>
    </citation>
    <scope>NUCLEOTIDE SEQUENCE</scope>
</reference>
<dbReference type="AlphaFoldDB" id="A0A0X3PL94"/>
<evidence type="ECO:0000259" key="1">
    <source>
        <dbReference type="PROSITE" id="PS50878"/>
    </source>
</evidence>
<accession>A0A0X3PL94</accession>
<organism evidence="2">
    <name type="scientific">Schistocephalus solidus</name>
    <name type="common">Tapeworm</name>
    <dbReference type="NCBI Taxonomy" id="70667"/>
    <lineage>
        <taxon>Eukaryota</taxon>
        <taxon>Metazoa</taxon>
        <taxon>Spiralia</taxon>
        <taxon>Lophotrochozoa</taxon>
        <taxon>Platyhelminthes</taxon>
        <taxon>Cestoda</taxon>
        <taxon>Eucestoda</taxon>
        <taxon>Diphyllobothriidea</taxon>
        <taxon>Diphyllobothriidae</taxon>
        <taxon>Schistocephalus</taxon>
    </lineage>
</organism>